<proteinExistence type="predicted"/>
<reference evidence="3" key="1">
    <citation type="submission" date="2021-03" db="EMBL/GenBank/DDBJ databases">
        <authorList>
            <person name="Tagirdzhanova G."/>
        </authorList>
    </citation>
    <scope>NUCLEOTIDE SEQUENCE</scope>
</reference>
<organism evidence="3 4">
    <name type="scientific">Alectoria fallacina</name>
    <dbReference type="NCBI Taxonomy" id="1903189"/>
    <lineage>
        <taxon>Eukaryota</taxon>
        <taxon>Fungi</taxon>
        <taxon>Dikarya</taxon>
        <taxon>Ascomycota</taxon>
        <taxon>Pezizomycotina</taxon>
        <taxon>Lecanoromycetes</taxon>
        <taxon>OSLEUM clade</taxon>
        <taxon>Lecanoromycetidae</taxon>
        <taxon>Lecanorales</taxon>
        <taxon>Lecanorineae</taxon>
        <taxon>Parmeliaceae</taxon>
        <taxon>Alectoria</taxon>
    </lineage>
</organism>
<evidence type="ECO:0000256" key="1">
    <source>
        <dbReference type="SAM" id="MobiDB-lite"/>
    </source>
</evidence>
<keyword evidence="4" id="KW-1185">Reference proteome</keyword>
<feature type="region of interest" description="Disordered" evidence="1">
    <location>
        <begin position="187"/>
        <end position="217"/>
    </location>
</feature>
<evidence type="ECO:0000313" key="3">
    <source>
        <dbReference type="EMBL" id="CAF9918869.1"/>
    </source>
</evidence>
<evidence type="ECO:0000313" key="4">
    <source>
        <dbReference type="Proteomes" id="UP000664203"/>
    </source>
</evidence>
<feature type="chain" id="PRO_5034299521" evidence="2">
    <location>
        <begin position="27"/>
        <end position="366"/>
    </location>
</feature>
<sequence>MLWSNRYFNCLNSLCALLLSSQPIVGTGFVPRDVAAGETIERRLCDPAAPDVSESSIVADFCNQTLTNDSPTCSDQVTVHIQQSATNTCGQYFGLFTDCLMANDGDHTACSDSLFGYQNCNNYTMQAYAYCGCYYTLPASLADCANEQLQPQPPDIAMVPTTSAPVTAIPDIVVSAASADKEPTPAVLAVSEGAASSSSQSTTSFSDPQPSSSPTAHILSFKWNMPSSNPGTAWTQIAAPSTSTERITVVVTYTTTFITAGYTTTAILTSTSISTEYTCADGGDVKIAVSAADLYALLRRGTNAEHGSKDSGGNNRTSRESGDLYLSVCGGASVEVGGWTIRGNSRENWECGVYEVSKKVEDILKD</sequence>
<dbReference type="Proteomes" id="UP000664203">
    <property type="component" value="Unassembled WGS sequence"/>
</dbReference>
<comment type="caution">
    <text evidence="3">The sequence shown here is derived from an EMBL/GenBank/DDBJ whole genome shotgun (WGS) entry which is preliminary data.</text>
</comment>
<dbReference type="OrthoDB" id="5428474at2759"/>
<protein>
    <submittedName>
        <fullName evidence="3">Uncharacterized protein</fullName>
    </submittedName>
</protein>
<dbReference type="AlphaFoldDB" id="A0A8H3F8A5"/>
<keyword evidence="2" id="KW-0732">Signal</keyword>
<evidence type="ECO:0000256" key="2">
    <source>
        <dbReference type="SAM" id="SignalP"/>
    </source>
</evidence>
<feature type="compositionally biased region" description="Low complexity" evidence="1">
    <location>
        <begin position="196"/>
        <end position="215"/>
    </location>
</feature>
<name>A0A8H3F8A5_9LECA</name>
<feature type="signal peptide" evidence="2">
    <location>
        <begin position="1"/>
        <end position="26"/>
    </location>
</feature>
<dbReference type="EMBL" id="CAJPDR010000116">
    <property type="protein sequence ID" value="CAF9918869.1"/>
    <property type="molecule type" value="Genomic_DNA"/>
</dbReference>
<gene>
    <name evidence="3" type="ORF">ALECFALPRED_000869</name>
</gene>
<accession>A0A8H3F8A5</accession>